<feature type="compositionally biased region" description="Polar residues" evidence="1">
    <location>
        <begin position="723"/>
        <end position="734"/>
    </location>
</feature>
<dbReference type="PANTHER" id="PTHR39463:SF1">
    <property type="entry name" value="MEDUSA"/>
    <property type="match status" value="1"/>
</dbReference>
<keyword evidence="4" id="KW-1185">Reference proteome</keyword>
<feature type="compositionally biased region" description="Low complexity" evidence="1">
    <location>
        <begin position="741"/>
        <end position="771"/>
    </location>
</feature>
<protein>
    <submittedName>
        <fullName evidence="3">ACON-3 protein</fullName>
    </submittedName>
</protein>
<evidence type="ECO:0000313" key="3">
    <source>
        <dbReference type="EMBL" id="KAJ9137553.1"/>
    </source>
</evidence>
<feature type="compositionally biased region" description="Polar residues" evidence="1">
    <location>
        <begin position="680"/>
        <end position="711"/>
    </location>
</feature>
<feature type="compositionally biased region" description="Pro residues" evidence="1">
    <location>
        <begin position="620"/>
        <end position="629"/>
    </location>
</feature>
<feature type="region of interest" description="Disordered" evidence="1">
    <location>
        <begin position="615"/>
        <end position="790"/>
    </location>
</feature>
<feature type="region of interest" description="Disordered" evidence="1">
    <location>
        <begin position="397"/>
        <end position="420"/>
    </location>
</feature>
<evidence type="ECO:0000259" key="2">
    <source>
        <dbReference type="Pfam" id="PF23305"/>
    </source>
</evidence>
<reference evidence="3" key="1">
    <citation type="submission" date="2022-07" db="EMBL/GenBank/DDBJ databases">
        <title>Fungi with potential for degradation of polypropylene.</title>
        <authorList>
            <person name="Gostincar C."/>
        </authorList>
    </citation>
    <scope>NUCLEOTIDE SEQUENCE</scope>
    <source>
        <strain evidence="3">EXF-13308</strain>
    </source>
</reference>
<feature type="region of interest" description="Disordered" evidence="1">
    <location>
        <begin position="240"/>
        <end position="315"/>
    </location>
</feature>
<gene>
    <name evidence="3" type="ORF">NKR23_g9073</name>
</gene>
<organism evidence="3 4">
    <name type="scientific">Pleurostoma richardsiae</name>
    <dbReference type="NCBI Taxonomy" id="41990"/>
    <lineage>
        <taxon>Eukaryota</taxon>
        <taxon>Fungi</taxon>
        <taxon>Dikarya</taxon>
        <taxon>Ascomycota</taxon>
        <taxon>Pezizomycotina</taxon>
        <taxon>Sordariomycetes</taxon>
        <taxon>Sordariomycetidae</taxon>
        <taxon>Calosphaeriales</taxon>
        <taxon>Pleurostomataceae</taxon>
        <taxon>Pleurostoma</taxon>
    </lineage>
</organism>
<dbReference type="InterPro" id="IPR055509">
    <property type="entry name" value="DUF7082"/>
</dbReference>
<feature type="compositionally biased region" description="Low complexity" evidence="1">
    <location>
        <begin position="654"/>
        <end position="668"/>
    </location>
</feature>
<dbReference type="GO" id="GO:0005634">
    <property type="term" value="C:nucleus"/>
    <property type="evidence" value="ECO:0007669"/>
    <property type="project" value="TreeGrafter"/>
</dbReference>
<dbReference type="AlphaFoldDB" id="A0AA38VK64"/>
<dbReference type="Proteomes" id="UP001174694">
    <property type="component" value="Unassembled WGS sequence"/>
</dbReference>
<proteinExistence type="predicted"/>
<comment type="caution">
    <text evidence="3">The sequence shown here is derived from an EMBL/GenBank/DDBJ whole genome shotgun (WGS) entry which is preliminary data.</text>
</comment>
<dbReference type="EMBL" id="JANBVO010000034">
    <property type="protein sequence ID" value="KAJ9137553.1"/>
    <property type="molecule type" value="Genomic_DNA"/>
</dbReference>
<feature type="compositionally biased region" description="Basic and acidic residues" evidence="1">
    <location>
        <begin position="248"/>
        <end position="263"/>
    </location>
</feature>
<sequence>MSAAGKFESPLYKLFEPGYPPPRPIIVDEAIESPETVTLRYEEEAAARGNGAGGEFRGDSPSLLPMSAYKPQQPQLHGFTESPYSQYSPQSFASQQTENAASQMNQMAFAANNAAAVAANAQYMVAPASGVSVLGSQPASGTRGTKVFLRISSAYDFSTVTSTQIYATVSFGEQRTPASIAKIAQDSSGMCTYRVVADTPQLLVTPGHQGPVDVPLGLIISSEDGNEIARVDAAGQFTYQDSAGEDESSAHDRSVSPKEHRSPELAGPDQGHQHPRESPPHLTLRTGGETTSPSHQEHAPQMPLPGSEGTNTYGYSPAAVQQAQDNFAATAAAYSQGNNNGNNMLHAYRTSSFSASDHYHRGASALRSPHGIGGWTTYGGGTGGHVDTRTPTLHTSIGRSSLATPLPVPVSGNPSPTPRLVRTTTISSSTPGMGPSGYHNPWAVSYGQPQRAQLHINGDLDSMAQDWTQEEWDNRRRIVMFKRSQTGHKLTVSFRAVSVNDRPPGGIYVSCIWWAERGECFVTSVDTIHLLEQLLMTAHQPRFPVEEKNRIRRNLEGFKPLTVSKAKADTEEFFKVIMGFGNPKPRNIEKDVKVFPWKILGQALKKIISKYSASSNAGAPMPPSMPPATPTHLLTPVSLSGGAGSYVLPPTPGPGSSTTATDPTSATGYISAAQHAADSSIPSPRSLSGTVVAPSSTSWGSSYPGLTTRTLSPVGLVKPQTPTPTSSLRISTLPSAYDTRGSGPSSSVPSPYGLPAMNHHGGTSSSSSHLYQHGHHNHQGGHHVPASQSHAARWDYSVGSAADTGGYGGHGAHSASVYGGAYGEGAQRA</sequence>
<evidence type="ECO:0000256" key="1">
    <source>
        <dbReference type="SAM" id="MobiDB-lite"/>
    </source>
</evidence>
<feature type="domain" description="DUF7082" evidence="2">
    <location>
        <begin position="451"/>
        <end position="608"/>
    </location>
</feature>
<evidence type="ECO:0000313" key="4">
    <source>
        <dbReference type="Proteomes" id="UP001174694"/>
    </source>
</evidence>
<feature type="compositionally biased region" description="Basic residues" evidence="1">
    <location>
        <begin position="772"/>
        <end position="781"/>
    </location>
</feature>
<name>A0AA38VK64_9PEZI</name>
<dbReference type="PANTHER" id="PTHR39463">
    <property type="entry name" value="MEDUSA"/>
    <property type="match status" value="1"/>
</dbReference>
<accession>A0AA38VK64</accession>
<dbReference type="Pfam" id="PF23305">
    <property type="entry name" value="DUF7082"/>
    <property type="match status" value="1"/>
</dbReference>